<dbReference type="FunFam" id="3.40.50.720:FF:000084">
    <property type="entry name" value="Short-chain dehydrogenase reductase"/>
    <property type="match status" value="1"/>
</dbReference>
<protein>
    <recommendedName>
        <fullName evidence="4">Cyclopentanol dehydrogenase</fullName>
    </recommendedName>
</protein>
<dbReference type="PANTHER" id="PTHR24321">
    <property type="entry name" value="DEHYDROGENASES, SHORT CHAIN"/>
    <property type="match status" value="1"/>
</dbReference>
<dbReference type="AlphaFoldDB" id="A0A381VMV5"/>
<dbReference type="PRINTS" id="PR00081">
    <property type="entry name" value="GDHRDH"/>
</dbReference>
<evidence type="ECO:0000313" key="3">
    <source>
        <dbReference type="EMBL" id="SVA41612.1"/>
    </source>
</evidence>
<comment type="similarity">
    <text evidence="1">Belongs to the short-chain dehydrogenases/reductases (SDR) family.</text>
</comment>
<name>A0A381VMV5_9ZZZZ</name>
<reference evidence="3" key="1">
    <citation type="submission" date="2018-05" db="EMBL/GenBank/DDBJ databases">
        <authorList>
            <person name="Lanie J.A."/>
            <person name="Ng W.-L."/>
            <person name="Kazmierczak K.M."/>
            <person name="Andrzejewski T.M."/>
            <person name="Davidsen T.M."/>
            <person name="Wayne K.J."/>
            <person name="Tettelin H."/>
            <person name="Glass J.I."/>
            <person name="Rusch D."/>
            <person name="Podicherti R."/>
            <person name="Tsui H.-C.T."/>
            <person name="Winkler M.E."/>
        </authorList>
    </citation>
    <scope>NUCLEOTIDE SEQUENCE</scope>
</reference>
<keyword evidence="2" id="KW-0560">Oxidoreductase</keyword>
<evidence type="ECO:0008006" key="4">
    <source>
        <dbReference type="Google" id="ProtNLM"/>
    </source>
</evidence>
<dbReference type="Pfam" id="PF13561">
    <property type="entry name" value="adh_short_C2"/>
    <property type="match status" value="1"/>
</dbReference>
<dbReference type="SUPFAM" id="SSF51735">
    <property type="entry name" value="NAD(P)-binding Rossmann-fold domains"/>
    <property type="match status" value="1"/>
</dbReference>
<sequence>MRYDCQPIASEHLFWIFHIHTVGFKSITGENMRLKNKVAIVTGGASGIGAATCRLYAQEGAAGIVVADINEEAGQSVADNIVQAGGEAIFVLLDVSVESQWIDTVNTTVARYDRLDITVNNAGMSVAESRVKVEDTTVEIWDRLHAVNSTGVFLGTKHSIAPMRENGSGSIINISSIYGIVGSTGTTAYHSAKGSVRTFTKAVAIQYAPDLIRCNSVHPGFADTGMTAAVHADPEEWNKRVSQTPIGRMGTAEDIAWGCVFLGSDESSFMTGAELVIDGGMTAQ</sequence>
<dbReference type="PANTHER" id="PTHR24321:SF15">
    <property type="entry name" value="OXIDOREDUCTASE UCPA"/>
    <property type="match status" value="1"/>
</dbReference>
<organism evidence="3">
    <name type="scientific">marine metagenome</name>
    <dbReference type="NCBI Taxonomy" id="408172"/>
    <lineage>
        <taxon>unclassified sequences</taxon>
        <taxon>metagenomes</taxon>
        <taxon>ecological metagenomes</taxon>
    </lineage>
</organism>
<dbReference type="GO" id="GO:0016491">
    <property type="term" value="F:oxidoreductase activity"/>
    <property type="evidence" value="ECO:0007669"/>
    <property type="project" value="UniProtKB-KW"/>
</dbReference>
<evidence type="ECO:0000256" key="2">
    <source>
        <dbReference type="ARBA" id="ARBA00023002"/>
    </source>
</evidence>
<accession>A0A381VMV5</accession>
<gene>
    <name evidence="3" type="ORF">METZ01_LOCUS94466</name>
</gene>
<proteinExistence type="inferred from homology"/>
<dbReference type="EMBL" id="UINC01009272">
    <property type="protein sequence ID" value="SVA41612.1"/>
    <property type="molecule type" value="Genomic_DNA"/>
</dbReference>
<dbReference type="InterPro" id="IPR002347">
    <property type="entry name" value="SDR_fam"/>
</dbReference>
<dbReference type="PRINTS" id="PR00080">
    <property type="entry name" value="SDRFAMILY"/>
</dbReference>
<dbReference type="Gene3D" id="3.40.50.720">
    <property type="entry name" value="NAD(P)-binding Rossmann-like Domain"/>
    <property type="match status" value="1"/>
</dbReference>
<evidence type="ECO:0000256" key="1">
    <source>
        <dbReference type="ARBA" id="ARBA00006484"/>
    </source>
</evidence>
<dbReference type="NCBIfam" id="NF005559">
    <property type="entry name" value="PRK07231.1"/>
    <property type="match status" value="1"/>
</dbReference>
<dbReference type="InterPro" id="IPR036291">
    <property type="entry name" value="NAD(P)-bd_dom_sf"/>
</dbReference>